<dbReference type="OrthoDB" id="2962802at2759"/>
<name>A0A0D7B401_9AGAR</name>
<proteinExistence type="predicted"/>
<evidence type="ECO:0000313" key="1">
    <source>
        <dbReference type="EMBL" id="KIY64909.1"/>
    </source>
</evidence>
<dbReference type="Proteomes" id="UP000054007">
    <property type="component" value="Unassembled WGS sequence"/>
</dbReference>
<keyword evidence="2" id="KW-1185">Reference proteome</keyword>
<accession>A0A0D7B401</accession>
<evidence type="ECO:0000313" key="2">
    <source>
        <dbReference type="Proteomes" id="UP000054007"/>
    </source>
</evidence>
<sequence length="222" mass="24912">MLYRAEDLSLSDTFSSNVVQVPVAYQEGICIRALESYGGLHQHEFRKLRKSPLNILKVQPGVAKLFQPMRMAFIPAEDTLSNILKLYRTNQLCPILERKRFDKVPRLQTSTYTLGVASNFKDDLFTRHPLTGKVTRHRHPYTGLPKFTLPIHPCIAVTTASYLIKVSSDAPPVSETLLTIDIFIQFEPVVGVLLTLALLHTILALSVPVAPVTFIISECRTL</sequence>
<organism evidence="1 2">
    <name type="scientific">Cylindrobasidium torrendii FP15055 ss-10</name>
    <dbReference type="NCBI Taxonomy" id="1314674"/>
    <lineage>
        <taxon>Eukaryota</taxon>
        <taxon>Fungi</taxon>
        <taxon>Dikarya</taxon>
        <taxon>Basidiomycota</taxon>
        <taxon>Agaricomycotina</taxon>
        <taxon>Agaricomycetes</taxon>
        <taxon>Agaricomycetidae</taxon>
        <taxon>Agaricales</taxon>
        <taxon>Marasmiineae</taxon>
        <taxon>Physalacriaceae</taxon>
        <taxon>Cylindrobasidium</taxon>
    </lineage>
</organism>
<protein>
    <submittedName>
        <fullName evidence="1">Uncharacterized protein</fullName>
    </submittedName>
</protein>
<gene>
    <name evidence="1" type="ORF">CYLTODRAFT_456781</name>
</gene>
<reference evidence="1 2" key="1">
    <citation type="journal article" date="2015" name="Fungal Genet. Biol.">
        <title>Evolution of novel wood decay mechanisms in Agaricales revealed by the genome sequences of Fistulina hepatica and Cylindrobasidium torrendii.</title>
        <authorList>
            <person name="Floudas D."/>
            <person name="Held B.W."/>
            <person name="Riley R."/>
            <person name="Nagy L.G."/>
            <person name="Koehler G."/>
            <person name="Ransdell A.S."/>
            <person name="Younus H."/>
            <person name="Chow J."/>
            <person name="Chiniquy J."/>
            <person name="Lipzen A."/>
            <person name="Tritt A."/>
            <person name="Sun H."/>
            <person name="Haridas S."/>
            <person name="LaButti K."/>
            <person name="Ohm R.A."/>
            <person name="Kues U."/>
            <person name="Blanchette R.A."/>
            <person name="Grigoriev I.V."/>
            <person name="Minto R.E."/>
            <person name="Hibbett D.S."/>
        </authorList>
    </citation>
    <scope>NUCLEOTIDE SEQUENCE [LARGE SCALE GENOMIC DNA]</scope>
    <source>
        <strain evidence="1 2">FP15055 ss-10</strain>
    </source>
</reference>
<dbReference type="AlphaFoldDB" id="A0A0D7B401"/>
<dbReference type="EMBL" id="KN880613">
    <property type="protein sequence ID" value="KIY64909.1"/>
    <property type="molecule type" value="Genomic_DNA"/>
</dbReference>